<accession>A0A9N8DET3</accession>
<evidence type="ECO:0000256" key="1">
    <source>
        <dbReference type="ARBA" id="ARBA00001964"/>
    </source>
</evidence>
<proteinExistence type="predicted"/>
<evidence type="ECO:0000256" key="2">
    <source>
        <dbReference type="ARBA" id="ARBA00023002"/>
    </source>
</evidence>
<dbReference type="InterPro" id="IPR001017">
    <property type="entry name" value="DH_E1"/>
</dbReference>
<reference evidence="5" key="1">
    <citation type="submission" date="2020-06" db="EMBL/GenBank/DDBJ databases">
        <authorList>
            <consortium name="Plant Systems Biology data submission"/>
        </authorList>
    </citation>
    <scope>NUCLEOTIDE SEQUENCE</scope>
    <source>
        <strain evidence="5">D6</strain>
    </source>
</reference>
<dbReference type="SUPFAM" id="SSF52518">
    <property type="entry name" value="Thiamin diphosphate-binding fold (THDP-binding)"/>
    <property type="match status" value="2"/>
</dbReference>
<comment type="cofactor">
    <cofactor evidence="1">
        <name>thiamine diphosphate</name>
        <dbReference type="ChEBI" id="CHEBI:58937"/>
    </cofactor>
</comment>
<evidence type="ECO:0000256" key="3">
    <source>
        <dbReference type="ARBA" id="ARBA00051764"/>
    </source>
</evidence>
<sequence>MLRAQRISEKLARFGGGSSQWRHFTSSTQFCKPSLDDLRDDYHKEIAALPEQLGMQSLEAFLADKSSGNGELWKMSPPVPPKDGYRYTMNQDEIQITLDAALATFCLHVESRIAALVGAGFYTIGPCGEEMLSAIGLSLRDHDDAALHYRHSGVSLARQLRRRGRSDIDQILLDRARGYTVSKHDPVTGGVHCSIGSHTEGLGRDYVVTSTLASQCPSAVGRALGYSLAAKQKVLQQATNRNKPVSFVSVGDGSVHNHHFWSSFHLARHARHRNIQCPTVFGISNNGISISYETKNYVNTLFGNDPLVPLFEADAADMMQVYSETKRATEHARQRSAPAVILYQNITRRFGHAASDRQQAYLDPERIQAMAESDLLERAIMQAVEVFNALTYQEVKDRFQEIRASTRDAFSKASQEEKVTRSEMMERVATPTVTCPPLPSELTERTIEKPKSESTSKRPKKLDVMRKHMTRVLEESLANDDSVVYLGEDVEHGGYYLVTDQLSKKFPGRVVDFPPDETSLLGAAMGFSQVGLTPIVEIPYAKYLDCGADMFFEIAITDWLSAGKQPNGMLIRLQGFDRGLFGGNFHTHNMLSNIPPGVDVVCYSNGEDYVRGFRYALEKARAGRVVVSVDSTHLLNLRHVHEKDRGWERAYPVLEGAASADKMSFDEIIRYGTAGRCAVVTYGNGVVTALQARKSLVMKGLLQSDEELDILDCPLLSTVPAGLKKALPQYEGVLFADVCKEGPSNVLSSMIVSLHDDGVLQCPWVSAFAPRTYNPLGSVETFLNVDDIESAWKKLSEKVSRS</sequence>
<dbReference type="InterPro" id="IPR029061">
    <property type="entry name" value="THDP-binding"/>
</dbReference>
<dbReference type="AlphaFoldDB" id="A0A9N8DET3"/>
<dbReference type="GO" id="GO:0007584">
    <property type="term" value="P:response to nutrient"/>
    <property type="evidence" value="ECO:0007669"/>
    <property type="project" value="TreeGrafter"/>
</dbReference>
<dbReference type="Pfam" id="PF02779">
    <property type="entry name" value="Transket_pyr"/>
    <property type="match status" value="1"/>
</dbReference>
<protein>
    <submittedName>
        <fullName evidence="5">Oxoisovalerate dehydrogenase subunit beta</fullName>
    </submittedName>
</protein>
<dbReference type="InterPro" id="IPR005475">
    <property type="entry name" value="Transketolase-like_Pyr-bd"/>
</dbReference>
<dbReference type="GO" id="GO:0009083">
    <property type="term" value="P:branched-chain amino acid catabolic process"/>
    <property type="evidence" value="ECO:0007669"/>
    <property type="project" value="TreeGrafter"/>
</dbReference>
<evidence type="ECO:0000313" key="5">
    <source>
        <dbReference type="EMBL" id="CAB9498379.1"/>
    </source>
</evidence>
<gene>
    <name evidence="5" type="ORF">SEMRO_37_G023110.1</name>
</gene>
<dbReference type="GO" id="GO:0003863">
    <property type="term" value="F:branched-chain 2-oxo acid dehydrogenase activity"/>
    <property type="evidence" value="ECO:0007669"/>
    <property type="project" value="UniProtKB-EC"/>
</dbReference>
<dbReference type="Pfam" id="PF00676">
    <property type="entry name" value="E1_dh"/>
    <property type="match status" value="1"/>
</dbReference>
<keyword evidence="6" id="KW-1185">Reference proteome</keyword>
<dbReference type="Gene3D" id="3.40.50.970">
    <property type="match status" value="2"/>
</dbReference>
<comment type="caution">
    <text evidence="5">The sequence shown here is derived from an EMBL/GenBank/DDBJ whole genome shotgun (WGS) entry which is preliminary data.</text>
</comment>
<dbReference type="PANTHER" id="PTHR42980">
    <property type="entry name" value="2-OXOISOVALERATE DEHYDROGENASE SUBUNIT BETA-RELATED"/>
    <property type="match status" value="1"/>
</dbReference>
<dbReference type="SMART" id="SM00861">
    <property type="entry name" value="Transket_pyr"/>
    <property type="match status" value="1"/>
</dbReference>
<dbReference type="OrthoDB" id="192577at2759"/>
<feature type="domain" description="Transketolase-like pyrimidine-binding" evidence="4">
    <location>
        <begin position="463"/>
        <end position="637"/>
    </location>
</feature>
<evidence type="ECO:0000313" key="6">
    <source>
        <dbReference type="Proteomes" id="UP001153069"/>
    </source>
</evidence>
<dbReference type="PANTHER" id="PTHR42980:SF1">
    <property type="entry name" value="2-OXOISOVALERATE DEHYDROGENASE SUBUNIT BETA, MITOCHONDRIAL"/>
    <property type="match status" value="1"/>
</dbReference>
<dbReference type="EMBL" id="CAICTM010000037">
    <property type="protein sequence ID" value="CAB9498379.1"/>
    <property type="molecule type" value="Genomic_DNA"/>
</dbReference>
<organism evidence="5 6">
    <name type="scientific">Seminavis robusta</name>
    <dbReference type="NCBI Taxonomy" id="568900"/>
    <lineage>
        <taxon>Eukaryota</taxon>
        <taxon>Sar</taxon>
        <taxon>Stramenopiles</taxon>
        <taxon>Ochrophyta</taxon>
        <taxon>Bacillariophyta</taxon>
        <taxon>Bacillariophyceae</taxon>
        <taxon>Bacillariophycidae</taxon>
        <taxon>Naviculales</taxon>
        <taxon>Naviculaceae</taxon>
        <taxon>Seminavis</taxon>
    </lineage>
</organism>
<keyword evidence="2" id="KW-0560">Oxidoreductase</keyword>
<dbReference type="Proteomes" id="UP001153069">
    <property type="component" value="Unassembled WGS sequence"/>
</dbReference>
<name>A0A9N8DET3_9STRA</name>
<comment type="catalytic activity">
    <reaction evidence="3">
        <text>N(6)-[(R)-lipoyl]-L-lysyl-[protein] + 3-methyl-2-oxobutanoate + H(+) = N(6)-[(R)-S(8)-2-methylpropanoyldihydrolipoyl]-L-lysyl-[protein] + CO2</text>
        <dbReference type="Rhea" id="RHEA:13457"/>
        <dbReference type="Rhea" id="RHEA-COMP:10474"/>
        <dbReference type="Rhea" id="RHEA-COMP:10497"/>
        <dbReference type="ChEBI" id="CHEBI:11851"/>
        <dbReference type="ChEBI" id="CHEBI:15378"/>
        <dbReference type="ChEBI" id="CHEBI:16526"/>
        <dbReference type="ChEBI" id="CHEBI:83099"/>
        <dbReference type="ChEBI" id="CHEBI:83142"/>
        <dbReference type="EC" id="1.2.4.4"/>
    </reaction>
    <physiologicalReaction direction="left-to-right" evidence="3">
        <dbReference type="Rhea" id="RHEA:13458"/>
    </physiologicalReaction>
</comment>
<evidence type="ECO:0000259" key="4">
    <source>
        <dbReference type="SMART" id="SM00861"/>
    </source>
</evidence>